<proteinExistence type="predicted"/>
<sequence>MSAPIQRRRVPYDEIGFSILVFLPFFCMVCVNWGHRPEHFRVSAIHTQLAVFQTALGAYQEDVGHFPTQPLGLQALVTRPSGEAMWRGPYLPQDIPLDPWGHAYEYTTPESPAARRNSVPTAKTDNPEESVSRLTSSTLLHPVRVTRGALDPA</sequence>
<keyword evidence="2" id="KW-0472">Membrane</keyword>
<protein>
    <submittedName>
        <fullName evidence="4">Type II secretion system protein GspG</fullName>
    </submittedName>
</protein>
<dbReference type="RefSeq" id="WP_194452316.1">
    <property type="nucleotide sequence ID" value="NZ_CP063849.1"/>
</dbReference>
<evidence type="ECO:0000313" key="4">
    <source>
        <dbReference type="EMBL" id="QOY90657.1"/>
    </source>
</evidence>
<evidence type="ECO:0000256" key="1">
    <source>
        <dbReference type="SAM" id="MobiDB-lite"/>
    </source>
</evidence>
<evidence type="ECO:0000256" key="2">
    <source>
        <dbReference type="SAM" id="Phobius"/>
    </source>
</evidence>
<dbReference type="AlphaFoldDB" id="A0A7S7NVP2"/>
<organism evidence="4 5">
    <name type="scientific">Paludibaculum fermentans</name>
    <dbReference type="NCBI Taxonomy" id="1473598"/>
    <lineage>
        <taxon>Bacteria</taxon>
        <taxon>Pseudomonadati</taxon>
        <taxon>Acidobacteriota</taxon>
        <taxon>Terriglobia</taxon>
        <taxon>Bryobacterales</taxon>
        <taxon>Bryobacteraceae</taxon>
        <taxon>Paludibaculum</taxon>
    </lineage>
</organism>
<dbReference type="EMBL" id="CP063849">
    <property type="protein sequence ID" value="QOY90657.1"/>
    <property type="molecule type" value="Genomic_DNA"/>
</dbReference>
<dbReference type="Proteomes" id="UP000593892">
    <property type="component" value="Chromosome"/>
</dbReference>
<accession>A0A7S7NVP2</accession>
<keyword evidence="5" id="KW-1185">Reference proteome</keyword>
<evidence type="ECO:0000259" key="3">
    <source>
        <dbReference type="Pfam" id="PF08334"/>
    </source>
</evidence>
<dbReference type="Gene3D" id="3.30.700.10">
    <property type="entry name" value="Glycoprotein, Type 4 Pilin"/>
    <property type="match status" value="1"/>
</dbReference>
<name>A0A7S7NVP2_PALFE</name>
<dbReference type="SUPFAM" id="SSF54523">
    <property type="entry name" value="Pili subunits"/>
    <property type="match status" value="1"/>
</dbReference>
<feature type="region of interest" description="Disordered" evidence="1">
    <location>
        <begin position="109"/>
        <end position="138"/>
    </location>
</feature>
<keyword evidence="2" id="KW-0812">Transmembrane</keyword>
<gene>
    <name evidence="4" type="ORF">IRI77_12120</name>
</gene>
<dbReference type="Pfam" id="PF08334">
    <property type="entry name" value="T2SSG"/>
    <property type="match status" value="1"/>
</dbReference>
<feature type="transmembrane region" description="Helical" evidence="2">
    <location>
        <begin position="15"/>
        <end position="34"/>
    </location>
</feature>
<dbReference type="InterPro" id="IPR045584">
    <property type="entry name" value="Pilin-like"/>
</dbReference>
<evidence type="ECO:0000313" key="5">
    <source>
        <dbReference type="Proteomes" id="UP000593892"/>
    </source>
</evidence>
<feature type="domain" description="Type II secretion system protein GspG C-terminal" evidence="3">
    <location>
        <begin position="39"/>
        <end position="110"/>
    </location>
</feature>
<keyword evidence="2" id="KW-1133">Transmembrane helix</keyword>
<dbReference type="KEGG" id="pfer:IRI77_12120"/>
<reference evidence="4 5" key="1">
    <citation type="submission" date="2020-10" db="EMBL/GenBank/DDBJ databases">
        <title>Complete genome sequence of Paludibaculum fermentans P105T, a facultatively anaerobic acidobacterium capable of dissimilatory Fe(III) reduction.</title>
        <authorList>
            <person name="Dedysh S.N."/>
            <person name="Beletsky A.V."/>
            <person name="Kulichevskaya I.S."/>
            <person name="Mardanov A.V."/>
            <person name="Ravin N.V."/>
        </authorList>
    </citation>
    <scope>NUCLEOTIDE SEQUENCE [LARGE SCALE GENOMIC DNA]</scope>
    <source>
        <strain evidence="4 5">P105</strain>
    </source>
</reference>
<dbReference type="InterPro" id="IPR013545">
    <property type="entry name" value="T2SS_protein-GspG_C"/>
</dbReference>